<dbReference type="AlphaFoldDB" id="A0A246FHJ8"/>
<protein>
    <submittedName>
        <fullName evidence="8">Transporter</fullName>
    </submittedName>
</protein>
<dbReference type="Proteomes" id="UP000197277">
    <property type="component" value="Unassembled WGS sequence"/>
</dbReference>
<sequence>MTEQKTELAFLKSSRKRRIAAFFIDHLIMTFLMVSIVFIALGPNFMDENNPSKIMTTMLFVMIPGFLLYFAKDSLKGISAGKWIMGIMVRDENSQNKIPSFGRIFLRNLFIIIWPIEFIVLATNDQKKRLGDKLAKTIVVKNPNEPTKLPRVLALIGVGIAFFVFVFFTAGNAMKNSDAYKVATKEIEINKEIIAETGGIKGYGMMPTGNVSISNEQGQAQFEIKVLGNKKDLNVSVYLEKEPNGEWKLIEMQK</sequence>
<keyword evidence="5 6" id="KW-0472">Membrane</keyword>
<feature type="transmembrane region" description="Helical" evidence="6">
    <location>
        <begin position="54"/>
        <end position="71"/>
    </location>
</feature>
<feature type="transmembrane region" description="Helical" evidence="6">
    <location>
        <begin position="152"/>
        <end position="171"/>
    </location>
</feature>
<keyword evidence="3 6" id="KW-0812">Transmembrane</keyword>
<evidence type="ECO:0000259" key="7">
    <source>
        <dbReference type="Pfam" id="PF06271"/>
    </source>
</evidence>
<evidence type="ECO:0000256" key="3">
    <source>
        <dbReference type="ARBA" id="ARBA00022692"/>
    </source>
</evidence>
<dbReference type="InterPro" id="IPR051791">
    <property type="entry name" value="Pra-immunoreactive"/>
</dbReference>
<comment type="caution">
    <text evidence="8">The sequence shown here is derived from an EMBL/GenBank/DDBJ whole genome shotgun (WGS) entry which is preliminary data.</text>
</comment>
<feature type="transmembrane region" description="Helical" evidence="6">
    <location>
        <begin position="104"/>
        <end position="123"/>
    </location>
</feature>
<accession>A0A246FHJ8</accession>
<dbReference type="GO" id="GO:0005886">
    <property type="term" value="C:plasma membrane"/>
    <property type="evidence" value="ECO:0007669"/>
    <property type="project" value="UniProtKB-SubCell"/>
</dbReference>
<keyword evidence="4 6" id="KW-1133">Transmembrane helix</keyword>
<evidence type="ECO:0000313" key="9">
    <source>
        <dbReference type="Proteomes" id="UP000197277"/>
    </source>
</evidence>
<feature type="transmembrane region" description="Helical" evidence="6">
    <location>
        <begin position="20"/>
        <end position="42"/>
    </location>
</feature>
<keyword evidence="2" id="KW-1003">Cell membrane</keyword>
<reference evidence="8 9" key="1">
    <citation type="submission" date="2017-06" db="EMBL/GenBank/DDBJ databases">
        <title>Hymenobacter amundsenii sp. nov. isolated from regoliths in Antarctica.</title>
        <authorList>
            <person name="Sedlacek I."/>
            <person name="Kralova S."/>
            <person name="Pantucek R."/>
            <person name="Svec P."/>
            <person name="Holochova P."/>
            <person name="Stankova E."/>
            <person name="Vrbovska V."/>
            <person name="Busse H.-J."/>
        </authorList>
    </citation>
    <scope>NUCLEOTIDE SEQUENCE [LARGE SCALE GENOMIC DNA]</scope>
    <source>
        <strain evidence="8 9">CCM 8682</strain>
    </source>
</reference>
<evidence type="ECO:0000256" key="4">
    <source>
        <dbReference type="ARBA" id="ARBA00022989"/>
    </source>
</evidence>
<dbReference type="PANTHER" id="PTHR36115">
    <property type="entry name" value="PROLINE-RICH ANTIGEN HOMOLOG-RELATED"/>
    <property type="match status" value="1"/>
</dbReference>
<dbReference type="Pfam" id="PF06271">
    <property type="entry name" value="RDD"/>
    <property type="match status" value="1"/>
</dbReference>
<feature type="domain" description="RDD" evidence="7">
    <location>
        <begin position="16"/>
        <end position="136"/>
    </location>
</feature>
<gene>
    <name evidence="8" type="ORF">CDA63_16655</name>
</gene>
<name>A0A246FHJ8_9BACT</name>
<organism evidence="8 9">
    <name type="scientific">Hymenobacter amundsenii</name>
    <dbReference type="NCBI Taxonomy" id="2006685"/>
    <lineage>
        <taxon>Bacteria</taxon>
        <taxon>Pseudomonadati</taxon>
        <taxon>Bacteroidota</taxon>
        <taxon>Cytophagia</taxon>
        <taxon>Cytophagales</taxon>
        <taxon>Hymenobacteraceae</taxon>
        <taxon>Hymenobacter</taxon>
    </lineage>
</organism>
<proteinExistence type="predicted"/>
<dbReference type="OrthoDB" id="9814143at2"/>
<evidence type="ECO:0000313" key="8">
    <source>
        <dbReference type="EMBL" id="OWP61991.1"/>
    </source>
</evidence>
<keyword evidence="9" id="KW-1185">Reference proteome</keyword>
<comment type="subcellular location">
    <subcellularLocation>
        <location evidence="1">Cell membrane</location>
        <topology evidence="1">Multi-pass membrane protein</topology>
    </subcellularLocation>
</comment>
<evidence type="ECO:0000256" key="6">
    <source>
        <dbReference type="SAM" id="Phobius"/>
    </source>
</evidence>
<dbReference type="InterPro" id="IPR010432">
    <property type="entry name" value="RDD"/>
</dbReference>
<evidence type="ECO:0000256" key="2">
    <source>
        <dbReference type="ARBA" id="ARBA00022475"/>
    </source>
</evidence>
<dbReference type="EMBL" id="NIRR01000036">
    <property type="protein sequence ID" value="OWP61991.1"/>
    <property type="molecule type" value="Genomic_DNA"/>
</dbReference>
<evidence type="ECO:0000256" key="1">
    <source>
        <dbReference type="ARBA" id="ARBA00004651"/>
    </source>
</evidence>
<evidence type="ECO:0000256" key="5">
    <source>
        <dbReference type="ARBA" id="ARBA00023136"/>
    </source>
</evidence>